<dbReference type="EMBL" id="FOCP01000036">
    <property type="protein sequence ID" value="SEN69900.1"/>
    <property type="molecule type" value="Genomic_DNA"/>
</dbReference>
<evidence type="ECO:0000313" key="1">
    <source>
        <dbReference type="EMBL" id="SEN69900.1"/>
    </source>
</evidence>
<evidence type="ECO:0000313" key="2">
    <source>
        <dbReference type="Proteomes" id="UP000199459"/>
    </source>
</evidence>
<gene>
    <name evidence="1" type="ORF">SAMN05216325_13613</name>
</gene>
<sequence>MTTTAVRRTQQEYHSQKTEKVSAFVDSLRENSVSGGTFDSATANDFIGSAINQDTGVPVPEDMQIILDEAYAGSNDTEKQHNRTRIIRAIFDGINTYESQHGLGVPADIVQHAIHMAYATTDHARNKFPQLDSANSVHHDQLSLQPNRAVVAIISSMGDAIPFAHYLPADIGSNEARLAILMHQAGSDYGMYSQNASMDGVNCGNAYLTPSRIHTLNPAVSTGDVNGALTTLQDTFETCDQGAATIKLLRGRSIVYVNGIRAAEEISASGTGNSVVSGSVTLSGTTYNIGGTINTDTGVFAITTTPAMPVTNVVTVEGFIDYERAPELIPRFQSSVEPFKLFAKAWRGYTNITPDARTQISQELGLDAHGESIIAIQRQLSDERHYEVLAKAGRLALNNAVKFDYDWTNRKTYMHRSDAWRDLATPLGAASQQMAINTFDHGITHLYVGKHIMADFLSLPTDIFVPSGVVERPGIFRIGRLFGRYEVYYTPKNIQDTAGSGQILGIGRASSVALNPFVLGDSVPTTMIPLGVGTDLKQGVGVYGRSFTEVNPYLPAQLGCAVINVTNLQ</sequence>
<accession>A0A1H8ILU5</accession>
<dbReference type="OrthoDB" id="7054215at2"/>
<reference evidence="1 2" key="1">
    <citation type="submission" date="2016-10" db="EMBL/GenBank/DDBJ databases">
        <authorList>
            <person name="de Groot N.N."/>
        </authorList>
    </citation>
    <scope>NUCLEOTIDE SEQUENCE [LARGE SCALE GENOMIC DNA]</scope>
    <source>
        <strain evidence="1 2">Nm22</strain>
    </source>
</reference>
<protein>
    <submittedName>
        <fullName evidence="1">Uncharacterized protein</fullName>
    </submittedName>
</protein>
<organism evidence="1 2">
    <name type="scientific">Nitrosomonas marina</name>
    <dbReference type="NCBI Taxonomy" id="917"/>
    <lineage>
        <taxon>Bacteria</taxon>
        <taxon>Pseudomonadati</taxon>
        <taxon>Pseudomonadota</taxon>
        <taxon>Betaproteobacteria</taxon>
        <taxon>Nitrosomonadales</taxon>
        <taxon>Nitrosomonadaceae</taxon>
        <taxon>Nitrosomonas</taxon>
    </lineage>
</organism>
<proteinExistence type="predicted"/>
<dbReference type="RefSeq" id="WP_090634699.1">
    <property type="nucleotide sequence ID" value="NZ_FOCP01000036.1"/>
</dbReference>
<name>A0A1H8ILU5_9PROT</name>
<dbReference type="AlphaFoldDB" id="A0A1H8ILU5"/>
<dbReference type="Proteomes" id="UP000199459">
    <property type="component" value="Unassembled WGS sequence"/>
</dbReference>